<evidence type="ECO:0000256" key="1">
    <source>
        <dbReference type="ARBA" id="ARBA00022729"/>
    </source>
</evidence>
<dbReference type="Gene3D" id="2.40.50.200">
    <property type="entry name" value="Bacterial OB-fold"/>
    <property type="match status" value="1"/>
</dbReference>
<accession>A0AAW5HPY3</accession>
<proteinExistence type="predicted"/>
<feature type="chain" id="PRO_5043756049" evidence="2">
    <location>
        <begin position="21"/>
        <end position="119"/>
    </location>
</feature>
<dbReference type="Proteomes" id="UP001202943">
    <property type="component" value="Unassembled WGS sequence"/>
</dbReference>
<reference evidence="3" key="1">
    <citation type="submission" date="2022-05" db="EMBL/GenBank/DDBJ databases">
        <authorList>
            <person name="Yi M."/>
        </authorList>
    </citation>
    <scope>NUCLEOTIDE SEQUENCE</scope>
    <source>
        <strain evidence="3">DS2</strain>
    </source>
</reference>
<sequence length="119" mass="12847">MKIHYLALILAPLFSTAALAGSYTGPGAQPVSTVAAANDAADDTPVVLQGFVTQKINNDDKYEFKDDTGTITVEIDDEDLPQTPFNEKTKVKLTGEVEKHLMSREVDVDVVELLTPVGQ</sequence>
<organism evidence="3 4">
    <name type="scientific">Pseudomonas putida</name>
    <name type="common">Arthrobacter siderocapsulatus</name>
    <dbReference type="NCBI Taxonomy" id="303"/>
    <lineage>
        <taxon>Bacteria</taxon>
        <taxon>Pseudomonadati</taxon>
        <taxon>Pseudomonadota</taxon>
        <taxon>Gammaproteobacteria</taxon>
        <taxon>Pseudomonadales</taxon>
        <taxon>Pseudomonadaceae</taxon>
        <taxon>Pseudomonas</taxon>
    </lineage>
</organism>
<dbReference type="PANTHER" id="PTHR36571:SF1">
    <property type="entry name" value="PROTEIN YGIW"/>
    <property type="match status" value="1"/>
</dbReference>
<dbReference type="NCBIfam" id="NF033674">
    <property type="entry name" value="stress_OB_fold"/>
    <property type="match status" value="1"/>
</dbReference>
<dbReference type="RefSeq" id="WP_252460689.1">
    <property type="nucleotide sequence ID" value="NZ_JAMHFX010000210.1"/>
</dbReference>
<evidence type="ECO:0000256" key="2">
    <source>
        <dbReference type="SAM" id="SignalP"/>
    </source>
</evidence>
<name>A0AAW5HPY3_PSEPU</name>
<dbReference type="EMBL" id="JAMHFX010000210">
    <property type="protein sequence ID" value="MCO1622886.1"/>
    <property type="molecule type" value="Genomic_DNA"/>
</dbReference>
<reference evidence="3" key="2">
    <citation type="submission" date="2023-08" db="EMBL/GenBank/DDBJ databases">
        <title>Isolation, Identification, Denitrification Characteristics of A Highly Efficient Aerobic Denitrifying Bacterial Strain DS2.</title>
        <authorList>
            <person name="Wang H."/>
        </authorList>
    </citation>
    <scope>NUCLEOTIDE SEQUENCE</scope>
    <source>
        <strain evidence="3">DS2</strain>
    </source>
</reference>
<evidence type="ECO:0000313" key="4">
    <source>
        <dbReference type="Proteomes" id="UP001202943"/>
    </source>
</evidence>
<dbReference type="PANTHER" id="PTHR36571">
    <property type="entry name" value="PROTEIN YGIW"/>
    <property type="match status" value="1"/>
</dbReference>
<dbReference type="InterPro" id="IPR005220">
    <property type="entry name" value="CarO-like"/>
</dbReference>
<dbReference type="SUPFAM" id="SSF101756">
    <property type="entry name" value="Hypothetical protein YgiW"/>
    <property type="match status" value="1"/>
</dbReference>
<keyword evidence="1 2" id="KW-0732">Signal</keyword>
<dbReference type="InterPro" id="IPR036700">
    <property type="entry name" value="BOBF_sf"/>
</dbReference>
<evidence type="ECO:0000313" key="3">
    <source>
        <dbReference type="EMBL" id="MCO1622886.1"/>
    </source>
</evidence>
<protein>
    <submittedName>
        <fullName evidence="3">NirD/YgiW/YdeI family stress tolerance protein</fullName>
    </submittedName>
</protein>
<gene>
    <name evidence="3" type="ORF">M8C81_19985</name>
</gene>
<dbReference type="AlphaFoldDB" id="A0AAW5HPY3"/>
<feature type="signal peptide" evidence="2">
    <location>
        <begin position="1"/>
        <end position="20"/>
    </location>
</feature>
<comment type="caution">
    <text evidence="3">The sequence shown here is derived from an EMBL/GenBank/DDBJ whole genome shotgun (WGS) entry which is preliminary data.</text>
</comment>
<dbReference type="Pfam" id="PF04076">
    <property type="entry name" value="BOF"/>
    <property type="match status" value="1"/>
</dbReference>